<dbReference type="PROSITE" id="PS50176">
    <property type="entry name" value="ARM_REPEAT"/>
    <property type="match status" value="2"/>
</dbReference>
<name>A0A061SG57_9CHLO</name>
<protein>
    <recommendedName>
        <fullName evidence="7">Vacuolar protein 8</fullName>
    </recommendedName>
</protein>
<proteinExistence type="inferred from homology"/>
<dbReference type="PANTHER" id="PTHR47249">
    <property type="entry name" value="VACUOLAR PROTEIN 8"/>
    <property type="match status" value="1"/>
</dbReference>
<dbReference type="AlphaFoldDB" id="A0A061SG57"/>
<keyword evidence="3" id="KW-0926">Vacuole</keyword>
<evidence type="ECO:0000256" key="5">
    <source>
        <dbReference type="ARBA" id="ARBA00023136"/>
    </source>
</evidence>
<sequence>MEVRHRAAGRWRPSMTASTSARRDAVRACNAIIQGDEDHNLQAETIYAMSRLVSAAPTIASEFARSRGGIGCCLQVMLEAGRRGIAPNKVNAVAVAAAAATKTLCIVSRGEGSVRERIAGCRRLGRACAIMLEECSYVRLRQLFPGLGAETGDGAAQPGGNSSLGGSRCSAGSWGGRALGRRCSGASFQMGASLVGPRSVAMQGSGLSSLADSGDLDGLGPSGEVKDVRIIAAEIIANVAALPGEGSEALLNPKYSILSPLVGLLKMDDAHATTVAASALWAMSQTPKGAEIVGSEKRNAMNCLARVLRMKGHPAAKANAAGCLASLARLESNLERMGNLEGCMSGLVSLMERSAQALEDIAQAPPSIGGWKGGTDPSADRSVLEQQLVSAVAAIATMSSSGPVAARIASTKGLTKGLAMALNLANHTASLAVVTAARGLVRAVVRLTCHGLSPRVVETAAGAIRNLAACDRGREELAKEQAAIPALVTLVGNQDDSGRETNLEAQLKAAGALGNLSA</sequence>
<dbReference type="InterPro" id="IPR016024">
    <property type="entry name" value="ARM-type_fold"/>
</dbReference>
<dbReference type="SUPFAM" id="SSF48371">
    <property type="entry name" value="ARM repeat"/>
    <property type="match status" value="1"/>
</dbReference>
<dbReference type="EMBL" id="GBEZ01001730">
    <property type="protein sequence ID" value="JAC83268.1"/>
    <property type="molecule type" value="Transcribed_RNA"/>
</dbReference>
<dbReference type="SMART" id="SM00185">
    <property type="entry name" value="ARM"/>
    <property type="match status" value="3"/>
</dbReference>
<evidence type="ECO:0000256" key="6">
    <source>
        <dbReference type="ARBA" id="ARBA00023288"/>
    </source>
</evidence>
<keyword evidence="6" id="KW-0449">Lipoprotein</keyword>
<organism evidence="9">
    <name type="scientific">Tetraselmis sp. GSL018</name>
    <dbReference type="NCBI Taxonomy" id="582737"/>
    <lineage>
        <taxon>Eukaryota</taxon>
        <taxon>Viridiplantae</taxon>
        <taxon>Chlorophyta</taxon>
        <taxon>core chlorophytes</taxon>
        <taxon>Chlorodendrophyceae</taxon>
        <taxon>Chlorodendrales</taxon>
        <taxon>Chlorodendraceae</taxon>
        <taxon>Tetraselmis</taxon>
    </lineage>
</organism>
<accession>A0A061SG57</accession>
<dbReference type="PANTHER" id="PTHR47249:SF1">
    <property type="entry name" value="VACUOLAR PROTEIN 8"/>
    <property type="match status" value="1"/>
</dbReference>
<dbReference type="InterPro" id="IPR011989">
    <property type="entry name" value="ARM-like"/>
</dbReference>
<dbReference type="Gene3D" id="1.25.10.10">
    <property type="entry name" value="Leucine-rich Repeat Variant"/>
    <property type="match status" value="2"/>
</dbReference>
<dbReference type="GO" id="GO:0043495">
    <property type="term" value="F:protein-membrane adaptor activity"/>
    <property type="evidence" value="ECO:0007669"/>
    <property type="project" value="InterPro"/>
</dbReference>
<evidence type="ECO:0000256" key="2">
    <source>
        <dbReference type="ARBA" id="ARBA00005462"/>
    </source>
</evidence>
<dbReference type="InterPro" id="IPR045156">
    <property type="entry name" value="Vac8"/>
</dbReference>
<keyword evidence="4" id="KW-0677">Repeat</keyword>
<feature type="repeat" description="ARM" evidence="8">
    <location>
        <begin position="439"/>
        <end position="482"/>
    </location>
</feature>
<evidence type="ECO:0000313" key="9">
    <source>
        <dbReference type="EMBL" id="JAC83268.1"/>
    </source>
</evidence>
<dbReference type="GO" id="GO:0005774">
    <property type="term" value="C:vacuolar membrane"/>
    <property type="evidence" value="ECO:0007669"/>
    <property type="project" value="UniProtKB-SubCell"/>
</dbReference>
<feature type="repeat" description="ARM" evidence="8">
    <location>
        <begin position="482"/>
        <end position="518"/>
    </location>
</feature>
<gene>
    <name evidence="9" type="ORF">TSPGSL018_3756</name>
</gene>
<evidence type="ECO:0000256" key="1">
    <source>
        <dbReference type="ARBA" id="ARBA00004592"/>
    </source>
</evidence>
<dbReference type="GO" id="GO:0071562">
    <property type="term" value="P:nucleus-vacuole junction assembly"/>
    <property type="evidence" value="ECO:0007669"/>
    <property type="project" value="InterPro"/>
</dbReference>
<evidence type="ECO:0000256" key="3">
    <source>
        <dbReference type="ARBA" id="ARBA00022554"/>
    </source>
</evidence>
<feature type="non-terminal residue" evidence="9">
    <location>
        <position position="518"/>
    </location>
</feature>
<keyword evidence="5" id="KW-0472">Membrane</keyword>
<reference evidence="9" key="1">
    <citation type="submission" date="2014-05" db="EMBL/GenBank/DDBJ databases">
        <title>The transcriptome of the halophilic microalga Tetraselmis sp. GSL018 isolated from the Great Salt Lake, Utah.</title>
        <authorList>
            <person name="Jinkerson R.E."/>
            <person name="D'Adamo S."/>
            <person name="Posewitz M.C."/>
        </authorList>
    </citation>
    <scope>NUCLEOTIDE SEQUENCE</scope>
    <source>
        <strain evidence="9">GSL018</strain>
    </source>
</reference>
<dbReference type="InterPro" id="IPR000225">
    <property type="entry name" value="Armadillo"/>
</dbReference>
<comment type="similarity">
    <text evidence="2">Belongs to the beta-catenin family.</text>
</comment>
<evidence type="ECO:0000256" key="8">
    <source>
        <dbReference type="PROSITE-ProRule" id="PRU00259"/>
    </source>
</evidence>
<comment type="subcellular location">
    <subcellularLocation>
        <location evidence="1">Vacuole membrane</location>
        <topology evidence="1">Lipid-anchor</topology>
    </subcellularLocation>
</comment>
<evidence type="ECO:0000256" key="4">
    <source>
        <dbReference type="ARBA" id="ARBA00022737"/>
    </source>
</evidence>
<evidence type="ECO:0000256" key="7">
    <source>
        <dbReference type="ARBA" id="ARBA00026209"/>
    </source>
</evidence>